<accession>U9UVS2</accession>
<dbReference type="EMBL" id="KI278020">
    <property type="protein sequence ID" value="ESA19696.1"/>
    <property type="molecule type" value="Genomic_DNA"/>
</dbReference>
<dbReference type="HOGENOM" id="CLU_2224563_0_0_1"/>
<dbReference type="AlphaFoldDB" id="U9UVS2"/>
<protein>
    <recommendedName>
        <fullName evidence="2">Serine-threonine/tyrosine-protein kinase catalytic domain-containing protein</fullName>
    </recommendedName>
</protein>
<evidence type="ECO:0008006" key="2">
    <source>
        <dbReference type="Google" id="ProtNLM"/>
    </source>
</evidence>
<gene>
    <name evidence="1" type="ORF">GLOINDRAFT_19315</name>
</gene>
<sequence>MPICGTPSKYVNLYQECWQQDPHLRPTTEELFHGTESVFPHFFTMATILQRAGRKCYQKIDTINATNRTETYKRSYDIVSSIINDRNSLIIIQASDKNGINSPCQI</sequence>
<dbReference type="VEuPathDB" id="FungiDB:RhiirFUN_019883"/>
<evidence type="ECO:0000313" key="1">
    <source>
        <dbReference type="EMBL" id="ESA19696.1"/>
    </source>
</evidence>
<proteinExistence type="predicted"/>
<organism evidence="1">
    <name type="scientific">Rhizophagus irregularis (strain DAOM 181602 / DAOM 197198 / MUCL 43194)</name>
    <name type="common">Arbuscular mycorrhizal fungus</name>
    <name type="synonym">Glomus intraradices</name>
    <dbReference type="NCBI Taxonomy" id="747089"/>
    <lineage>
        <taxon>Eukaryota</taxon>
        <taxon>Fungi</taxon>
        <taxon>Fungi incertae sedis</taxon>
        <taxon>Mucoromycota</taxon>
        <taxon>Glomeromycotina</taxon>
        <taxon>Glomeromycetes</taxon>
        <taxon>Glomerales</taxon>
        <taxon>Glomeraceae</taxon>
        <taxon>Rhizophagus</taxon>
    </lineage>
</organism>
<name>U9UVS2_RHIID</name>
<reference evidence="1" key="1">
    <citation type="submission" date="2013-07" db="EMBL/GenBank/DDBJ databases">
        <title>The genome of an arbuscular mycorrhizal fungus provides insights into the evolution of the oldest plant symbiosis.</title>
        <authorList>
            <consortium name="DOE Joint Genome Institute"/>
            <person name="Tisserant E."/>
            <person name="Malbreil M."/>
            <person name="Kuo A."/>
            <person name="Kohler A."/>
            <person name="Symeonidi A."/>
            <person name="Balestrini R."/>
            <person name="Charron P."/>
            <person name="Duensing N."/>
            <person name="Frei-dit-Frey N."/>
            <person name="Gianinazzi-Pearson V."/>
            <person name="Gilbert B."/>
            <person name="Handa Y."/>
            <person name="Hijri M."/>
            <person name="Kaul R."/>
            <person name="Kawaguchi M."/>
            <person name="Krajinski F."/>
            <person name="Lammers P."/>
            <person name="Lapierre D."/>
            <person name="Masclaux F.G."/>
            <person name="Murat C."/>
            <person name="Morin E."/>
            <person name="Ndikumana S."/>
            <person name="Pagni M."/>
            <person name="Petitpierre D."/>
            <person name="Requena N."/>
            <person name="Rosikiewicz P."/>
            <person name="Riley R."/>
            <person name="Saito K."/>
            <person name="San Clemente H."/>
            <person name="Shapiro H."/>
            <person name="van Tuinen D."/>
            <person name="Becard G."/>
            <person name="Bonfante P."/>
            <person name="Paszkowski U."/>
            <person name="Shachar-Hill Y."/>
            <person name="Young J.P."/>
            <person name="Sanders I.R."/>
            <person name="Henrissat B."/>
            <person name="Rensing S.A."/>
            <person name="Grigoriev I.V."/>
            <person name="Corradi N."/>
            <person name="Roux C."/>
            <person name="Martin F."/>
        </authorList>
    </citation>
    <scope>NUCLEOTIDE SEQUENCE</scope>
    <source>
        <strain evidence="1">DAOM 197198</strain>
    </source>
</reference>